<gene>
    <name evidence="2" type="ORF">GCM10022214_32160</name>
</gene>
<keyword evidence="1" id="KW-0472">Membrane</keyword>
<comment type="caution">
    <text evidence="2">The sequence shown here is derived from an EMBL/GenBank/DDBJ whole genome shotgun (WGS) entry which is preliminary data.</text>
</comment>
<accession>A0ABP7VUP1</accession>
<feature type="transmembrane region" description="Helical" evidence="1">
    <location>
        <begin position="64"/>
        <end position="87"/>
    </location>
</feature>
<feature type="transmembrane region" description="Helical" evidence="1">
    <location>
        <begin position="12"/>
        <end position="32"/>
    </location>
</feature>
<sequence length="212" mass="21984">MGLARSALLRGGLLLGGTLLGLVLSSAVHLWWGTTGSVLLTVIAMIGNATALGFVYASGRSFRFANVPLICGMLALFLLYMVGAIAVRDIALTLVGADAEAVVDRTWTTSHRGSETQHCTLRHTDGTPIRRELESNCEGHDRGDVIPVVLDPEERFAPVAGPKSDLSALGELQAMAGAGLVLLVSVAIGSVPARHAPAPRTSNRGAPTSGAP</sequence>
<evidence type="ECO:0000313" key="3">
    <source>
        <dbReference type="Proteomes" id="UP001500683"/>
    </source>
</evidence>
<organism evidence="2 3">
    <name type="scientific">Actinomadura miaoliensis</name>
    <dbReference type="NCBI Taxonomy" id="430685"/>
    <lineage>
        <taxon>Bacteria</taxon>
        <taxon>Bacillati</taxon>
        <taxon>Actinomycetota</taxon>
        <taxon>Actinomycetes</taxon>
        <taxon>Streptosporangiales</taxon>
        <taxon>Thermomonosporaceae</taxon>
        <taxon>Actinomadura</taxon>
    </lineage>
</organism>
<proteinExistence type="predicted"/>
<keyword evidence="3" id="KW-1185">Reference proteome</keyword>
<evidence type="ECO:0008006" key="4">
    <source>
        <dbReference type="Google" id="ProtNLM"/>
    </source>
</evidence>
<keyword evidence="1" id="KW-1133">Transmembrane helix</keyword>
<feature type="transmembrane region" description="Helical" evidence="1">
    <location>
        <begin position="38"/>
        <end position="57"/>
    </location>
</feature>
<reference evidence="3" key="1">
    <citation type="journal article" date="2019" name="Int. J. Syst. Evol. Microbiol.">
        <title>The Global Catalogue of Microorganisms (GCM) 10K type strain sequencing project: providing services to taxonomists for standard genome sequencing and annotation.</title>
        <authorList>
            <consortium name="The Broad Institute Genomics Platform"/>
            <consortium name="The Broad Institute Genome Sequencing Center for Infectious Disease"/>
            <person name="Wu L."/>
            <person name="Ma J."/>
        </authorList>
    </citation>
    <scope>NUCLEOTIDE SEQUENCE [LARGE SCALE GENOMIC DNA]</scope>
    <source>
        <strain evidence="3">JCM 16702</strain>
    </source>
</reference>
<evidence type="ECO:0000256" key="1">
    <source>
        <dbReference type="SAM" id="Phobius"/>
    </source>
</evidence>
<dbReference type="RefSeq" id="WP_344947360.1">
    <property type="nucleotide sequence ID" value="NZ_BAAAZG010000018.1"/>
</dbReference>
<protein>
    <recommendedName>
        <fullName evidence="4">DUF3592 domain-containing protein</fullName>
    </recommendedName>
</protein>
<evidence type="ECO:0000313" key="2">
    <source>
        <dbReference type="EMBL" id="GAA4073321.1"/>
    </source>
</evidence>
<name>A0ABP7VUP1_9ACTN</name>
<dbReference type="EMBL" id="BAAAZG010000018">
    <property type="protein sequence ID" value="GAA4073321.1"/>
    <property type="molecule type" value="Genomic_DNA"/>
</dbReference>
<dbReference type="Proteomes" id="UP001500683">
    <property type="component" value="Unassembled WGS sequence"/>
</dbReference>
<keyword evidence="1" id="KW-0812">Transmembrane</keyword>